<keyword evidence="5" id="KW-0812">Transmembrane</keyword>
<evidence type="ECO:0000256" key="7">
    <source>
        <dbReference type="ARBA" id="ARBA00023237"/>
    </source>
</evidence>
<dbReference type="Pfam" id="PF02321">
    <property type="entry name" value="OEP"/>
    <property type="match status" value="2"/>
</dbReference>
<dbReference type="AlphaFoldDB" id="A0A1I0TQU4"/>
<dbReference type="PANTHER" id="PTHR30026:SF20">
    <property type="entry name" value="OUTER MEMBRANE PROTEIN TOLC"/>
    <property type="match status" value="1"/>
</dbReference>
<keyword evidence="3" id="KW-0813">Transport</keyword>
<dbReference type="RefSeq" id="WP_159435261.1">
    <property type="nucleotide sequence ID" value="NZ_FOJM01000013.1"/>
</dbReference>
<sequence>MKFNKRCIVLILLLQPFFFFLPIKAQVKNKFTLFESIDMARKNSLDTKISTYAKQSSYWDFAAYKAGFLPKFSLRGVLPNYFRSINILTLPNGKNDFISQNVANSSLSLNLSQNVGFTGGNLVVSSSLQRLDNFGNNHYKSYTSVPLSVSYTQSNVFYNELKWRRKIEPLKLEESKRAFFESIENISYSTTEKFFALLKADIQLKLDQQNLKNIDTLLKISKSRFEIGTINLNELLQAQVSHLNARKGLSASVLHREVALQTFSRYLNAQLEKGTELELPEDMHFFAVELDRAITMTKDNRKYYYEFKRRKLEAQQEIQRTKSLTGPSFSINANIGLTQSDQHLGAAYNDLLRNQAVGISFYFPLMDWGVNKSNRKRAEANLYLEENRISQQEMTMEQDVSYQVMRWQLQKELIQIAKETRDLATRRYNVAFQKYTIGSLNFTDFNNALLDKDRATNEYVDTLQGYWLLYYSIRMLTLFDFERNNNLALDEQGGGNI</sequence>
<keyword evidence="9" id="KW-1185">Reference proteome</keyword>
<evidence type="ECO:0000313" key="8">
    <source>
        <dbReference type="EMBL" id="SFA54135.1"/>
    </source>
</evidence>
<dbReference type="InterPro" id="IPR051906">
    <property type="entry name" value="TolC-like"/>
</dbReference>
<dbReference type="GO" id="GO:0015562">
    <property type="term" value="F:efflux transmembrane transporter activity"/>
    <property type="evidence" value="ECO:0007669"/>
    <property type="project" value="InterPro"/>
</dbReference>
<reference evidence="9" key="1">
    <citation type="submission" date="2016-10" db="EMBL/GenBank/DDBJ databases">
        <authorList>
            <person name="Varghese N."/>
            <person name="Submissions S."/>
        </authorList>
    </citation>
    <scope>NUCLEOTIDE SEQUENCE [LARGE SCALE GENOMIC DNA]</scope>
    <source>
        <strain evidence="9">DSM 18130</strain>
    </source>
</reference>
<dbReference type="OrthoDB" id="940457at2"/>
<dbReference type="GO" id="GO:1990281">
    <property type="term" value="C:efflux pump complex"/>
    <property type="evidence" value="ECO:0007669"/>
    <property type="project" value="TreeGrafter"/>
</dbReference>
<dbReference type="STRING" id="332999.SAMN04488511_11328"/>
<comment type="similarity">
    <text evidence="2">Belongs to the outer membrane factor (OMF) (TC 1.B.17) family.</text>
</comment>
<keyword evidence="4" id="KW-1134">Transmembrane beta strand</keyword>
<keyword evidence="7" id="KW-0998">Cell outer membrane</keyword>
<evidence type="ECO:0000256" key="4">
    <source>
        <dbReference type="ARBA" id="ARBA00022452"/>
    </source>
</evidence>
<dbReference type="GO" id="GO:0009279">
    <property type="term" value="C:cell outer membrane"/>
    <property type="evidence" value="ECO:0007669"/>
    <property type="project" value="UniProtKB-SubCell"/>
</dbReference>
<evidence type="ECO:0000313" key="9">
    <source>
        <dbReference type="Proteomes" id="UP000198836"/>
    </source>
</evidence>
<dbReference type="GO" id="GO:0015288">
    <property type="term" value="F:porin activity"/>
    <property type="evidence" value="ECO:0007669"/>
    <property type="project" value="TreeGrafter"/>
</dbReference>
<evidence type="ECO:0000256" key="3">
    <source>
        <dbReference type="ARBA" id="ARBA00022448"/>
    </source>
</evidence>
<dbReference type="InterPro" id="IPR003423">
    <property type="entry name" value="OMP_efflux"/>
</dbReference>
<evidence type="ECO:0000256" key="2">
    <source>
        <dbReference type="ARBA" id="ARBA00007613"/>
    </source>
</evidence>
<organism evidence="8 9">
    <name type="scientific">Pedobacter suwonensis</name>
    <dbReference type="NCBI Taxonomy" id="332999"/>
    <lineage>
        <taxon>Bacteria</taxon>
        <taxon>Pseudomonadati</taxon>
        <taxon>Bacteroidota</taxon>
        <taxon>Sphingobacteriia</taxon>
        <taxon>Sphingobacteriales</taxon>
        <taxon>Sphingobacteriaceae</taxon>
        <taxon>Pedobacter</taxon>
    </lineage>
</organism>
<dbReference type="EMBL" id="FOJM01000013">
    <property type="protein sequence ID" value="SFA54135.1"/>
    <property type="molecule type" value="Genomic_DNA"/>
</dbReference>
<name>A0A1I0TQU4_9SPHI</name>
<keyword evidence="6" id="KW-0472">Membrane</keyword>
<dbReference type="Gene3D" id="1.20.1600.10">
    <property type="entry name" value="Outer membrane efflux proteins (OEP)"/>
    <property type="match status" value="1"/>
</dbReference>
<dbReference type="SUPFAM" id="SSF56954">
    <property type="entry name" value="Outer membrane efflux proteins (OEP)"/>
    <property type="match status" value="1"/>
</dbReference>
<gene>
    <name evidence="8" type="ORF">SAMN04488511_11328</name>
</gene>
<evidence type="ECO:0000256" key="1">
    <source>
        <dbReference type="ARBA" id="ARBA00004442"/>
    </source>
</evidence>
<accession>A0A1I0TQU4</accession>
<evidence type="ECO:0000256" key="6">
    <source>
        <dbReference type="ARBA" id="ARBA00023136"/>
    </source>
</evidence>
<dbReference type="Proteomes" id="UP000198836">
    <property type="component" value="Unassembled WGS sequence"/>
</dbReference>
<evidence type="ECO:0000256" key="5">
    <source>
        <dbReference type="ARBA" id="ARBA00022692"/>
    </source>
</evidence>
<proteinExistence type="inferred from homology"/>
<dbReference type="PANTHER" id="PTHR30026">
    <property type="entry name" value="OUTER MEMBRANE PROTEIN TOLC"/>
    <property type="match status" value="1"/>
</dbReference>
<comment type="subcellular location">
    <subcellularLocation>
        <location evidence="1">Cell outer membrane</location>
    </subcellularLocation>
</comment>
<protein>
    <submittedName>
        <fullName evidence="8">Outer membrane protein TolC</fullName>
    </submittedName>
</protein>